<dbReference type="AlphaFoldDB" id="A0ABD4QAX9"/>
<feature type="transmembrane region" description="Helical" evidence="1">
    <location>
        <begin position="30"/>
        <end position="51"/>
    </location>
</feature>
<protein>
    <submittedName>
        <fullName evidence="2">Uncharacterized protein</fullName>
    </submittedName>
</protein>
<dbReference type="EMBL" id="JAGIZI010000747">
    <property type="protein sequence ID" value="MBP0685926.1"/>
    <property type="molecule type" value="Genomic_DNA"/>
</dbReference>
<reference evidence="2 3" key="1">
    <citation type="submission" date="2021-03" db="EMBL/GenBank/DDBJ databases">
        <title>Whole Genome Sequencing of Mycobacterium tuberculosis clinical isolates from Arunachal Pradesh, India.</title>
        <authorList>
            <person name="Singh S."/>
            <person name="Mudliar S.R."/>
            <person name="Kulsum U."/>
            <person name="Rufai S.B."/>
            <person name="Singh P.K."/>
            <person name="Umpo M."/>
            <person name="Nyori M."/>
        </authorList>
    </citation>
    <scope>NUCLEOTIDE SEQUENCE [LARGE SCALE GENOMIC DNA]</scope>
    <source>
        <strain evidence="2 3">OMICS/BPL/0142/20/SP</strain>
    </source>
</reference>
<evidence type="ECO:0000313" key="2">
    <source>
        <dbReference type="EMBL" id="MBP0685926.1"/>
    </source>
</evidence>
<proteinExistence type="predicted"/>
<keyword evidence="1" id="KW-0812">Transmembrane</keyword>
<evidence type="ECO:0000313" key="3">
    <source>
        <dbReference type="Proteomes" id="UP000671119"/>
    </source>
</evidence>
<accession>A0ABD4QAX9</accession>
<keyword evidence="1" id="KW-0472">Membrane</keyword>
<name>A0ABD4QAX9_MYCTX</name>
<feature type="non-terminal residue" evidence="2">
    <location>
        <position position="1"/>
    </location>
</feature>
<dbReference type="Proteomes" id="UP000671119">
    <property type="component" value="Unassembled WGS sequence"/>
</dbReference>
<organism evidence="2 3">
    <name type="scientific">Mycobacterium tuberculosis</name>
    <dbReference type="NCBI Taxonomy" id="1773"/>
    <lineage>
        <taxon>Bacteria</taxon>
        <taxon>Bacillati</taxon>
        <taxon>Actinomycetota</taxon>
        <taxon>Actinomycetes</taxon>
        <taxon>Mycobacteriales</taxon>
        <taxon>Mycobacteriaceae</taxon>
        <taxon>Mycobacterium</taxon>
        <taxon>Mycobacterium tuberculosis complex</taxon>
    </lineage>
</organism>
<evidence type="ECO:0000256" key="1">
    <source>
        <dbReference type="SAM" id="Phobius"/>
    </source>
</evidence>
<gene>
    <name evidence="2" type="ORF">J8J21_23040</name>
</gene>
<comment type="caution">
    <text evidence="2">The sequence shown here is derived from an EMBL/GenBank/DDBJ whole genome shotgun (WGS) entry which is preliminary data.</text>
</comment>
<sequence length="63" mass="7196">FRQCGIQRLDRGSDFHLLDRYLLVRCHDSFLYTTGYAWALTGLGSFARALLMRALSGMSDVPR</sequence>
<keyword evidence="1" id="KW-1133">Transmembrane helix</keyword>